<dbReference type="Pfam" id="PF13385">
    <property type="entry name" value="Laminin_G_3"/>
    <property type="match status" value="1"/>
</dbReference>
<dbReference type="Proteomes" id="UP000011087">
    <property type="component" value="Unassembled WGS sequence"/>
</dbReference>
<sequence>MNSRTFRAFTWEVSVYFESISGNQTLLSWHDPAGNYSMSLFKNENNHIAFQVRTANETLLAFGRNSYGAGNWHHLAVSYDGGIAGEIRLYRLDTSGAAITRSDCLSGVCLTGNVSGTIGSQGSGFGDGILLRSGTTSGCSQGLIISAVGGGKCKAASATINNRPCLNASDCGVDGQCIVGYDFSAVVTSVGPLGEISQVKITNPGRGYSSNPKLIVNSDLCTCNGAPGNSFGNLDPCIIAIRSTGRTERKSNFRWIREDSFPVRWSNLAGWGDAGDTSGCSESSSGSCPFVSPKVAGWRWTVGMGFECSRSACSPGNFLIGSLDEIRISSTALDLEVESLWQP</sequence>
<evidence type="ECO:0000313" key="2">
    <source>
        <dbReference type="EnsemblProtists" id="EKX52541"/>
    </source>
</evidence>
<reference evidence="3" key="2">
    <citation type="submission" date="2012-11" db="EMBL/GenBank/DDBJ databases">
        <authorList>
            <person name="Kuo A."/>
            <person name="Curtis B.A."/>
            <person name="Tanifuji G."/>
            <person name="Burki F."/>
            <person name="Gruber A."/>
            <person name="Irimia M."/>
            <person name="Maruyama S."/>
            <person name="Arias M.C."/>
            <person name="Ball S.G."/>
            <person name="Gile G.H."/>
            <person name="Hirakawa Y."/>
            <person name="Hopkins J.F."/>
            <person name="Rensing S.A."/>
            <person name="Schmutz J."/>
            <person name="Symeonidi A."/>
            <person name="Elias M."/>
            <person name="Eveleigh R.J."/>
            <person name="Herman E.K."/>
            <person name="Klute M.J."/>
            <person name="Nakayama T."/>
            <person name="Obornik M."/>
            <person name="Reyes-Prieto A."/>
            <person name="Armbrust E.V."/>
            <person name="Aves S.J."/>
            <person name="Beiko R.G."/>
            <person name="Coutinho P."/>
            <person name="Dacks J.B."/>
            <person name="Durnford D.G."/>
            <person name="Fast N.M."/>
            <person name="Green B.R."/>
            <person name="Grisdale C."/>
            <person name="Hempe F."/>
            <person name="Henrissat B."/>
            <person name="Hoppner M.P."/>
            <person name="Ishida K.-I."/>
            <person name="Kim E."/>
            <person name="Koreny L."/>
            <person name="Kroth P.G."/>
            <person name="Liu Y."/>
            <person name="Malik S.-B."/>
            <person name="Maier U.G."/>
            <person name="McRose D."/>
            <person name="Mock T."/>
            <person name="Neilson J.A."/>
            <person name="Onodera N.T."/>
            <person name="Poole A.M."/>
            <person name="Pritham E.J."/>
            <person name="Richards T.A."/>
            <person name="Rocap G."/>
            <person name="Roy S.W."/>
            <person name="Sarai C."/>
            <person name="Schaack S."/>
            <person name="Shirato S."/>
            <person name="Slamovits C.H."/>
            <person name="Spencer D.F."/>
            <person name="Suzuki S."/>
            <person name="Worden A.Z."/>
            <person name="Zauner S."/>
            <person name="Barry K."/>
            <person name="Bell C."/>
            <person name="Bharti A.K."/>
            <person name="Crow J.A."/>
            <person name="Grimwood J."/>
            <person name="Kramer R."/>
            <person name="Lindquist E."/>
            <person name="Lucas S."/>
            <person name="Salamov A."/>
            <person name="McFadden G.I."/>
            <person name="Lane C.E."/>
            <person name="Keeling P.J."/>
            <person name="Gray M.W."/>
            <person name="Grigoriev I.V."/>
            <person name="Archibald J.M."/>
        </authorList>
    </citation>
    <scope>NUCLEOTIDE SEQUENCE</scope>
    <source>
        <strain evidence="3">CCMP2712</strain>
    </source>
</reference>
<dbReference type="HOGENOM" id="CLU_810010_0_0_1"/>
<accession>L1JVC9</accession>
<dbReference type="KEGG" id="gtt:GUITHDRAFT_101707"/>
<reference evidence="1 3" key="1">
    <citation type="journal article" date="2012" name="Nature">
        <title>Algal genomes reveal evolutionary mosaicism and the fate of nucleomorphs.</title>
        <authorList>
            <consortium name="DOE Joint Genome Institute"/>
            <person name="Curtis B.A."/>
            <person name="Tanifuji G."/>
            <person name="Burki F."/>
            <person name="Gruber A."/>
            <person name="Irimia M."/>
            <person name="Maruyama S."/>
            <person name="Arias M.C."/>
            <person name="Ball S.G."/>
            <person name="Gile G.H."/>
            <person name="Hirakawa Y."/>
            <person name="Hopkins J.F."/>
            <person name="Kuo A."/>
            <person name="Rensing S.A."/>
            <person name="Schmutz J."/>
            <person name="Symeonidi A."/>
            <person name="Elias M."/>
            <person name="Eveleigh R.J."/>
            <person name="Herman E.K."/>
            <person name="Klute M.J."/>
            <person name="Nakayama T."/>
            <person name="Obornik M."/>
            <person name="Reyes-Prieto A."/>
            <person name="Armbrust E.V."/>
            <person name="Aves S.J."/>
            <person name="Beiko R.G."/>
            <person name="Coutinho P."/>
            <person name="Dacks J.B."/>
            <person name="Durnford D.G."/>
            <person name="Fast N.M."/>
            <person name="Green B.R."/>
            <person name="Grisdale C.J."/>
            <person name="Hempel F."/>
            <person name="Henrissat B."/>
            <person name="Hoppner M.P."/>
            <person name="Ishida K."/>
            <person name="Kim E."/>
            <person name="Koreny L."/>
            <person name="Kroth P.G."/>
            <person name="Liu Y."/>
            <person name="Malik S.B."/>
            <person name="Maier U.G."/>
            <person name="McRose D."/>
            <person name="Mock T."/>
            <person name="Neilson J.A."/>
            <person name="Onodera N.T."/>
            <person name="Poole A.M."/>
            <person name="Pritham E.J."/>
            <person name="Richards T.A."/>
            <person name="Rocap G."/>
            <person name="Roy S.W."/>
            <person name="Sarai C."/>
            <person name="Schaack S."/>
            <person name="Shirato S."/>
            <person name="Slamovits C.H."/>
            <person name="Spencer D.F."/>
            <person name="Suzuki S."/>
            <person name="Worden A.Z."/>
            <person name="Zauner S."/>
            <person name="Barry K."/>
            <person name="Bell C."/>
            <person name="Bharti A.K."/>
            <person name="Crow J.A."/>
            <person name="Grimwood J."/>
            <person name="Kramer R."/>
            <person name="Lindquist E."/>
            <person name="Lucas S."/>
            <person name="Salamov A."/>
            <person name="McFadden G.I."/>
            <person name="Lane C.E."/>
            <person name="Keeling P.J."/>
            <person name="Gray M.W."/>
            <person name="Grigoriev I.V."/>
            <person name="Archibald J.M."/>
        </authorList>
    </citation>
    <scope>NUCLEOTIDE SEQUENCE</scope>
    <source>
        <strain evidence="1 3">CCMP2712</strain>
    </source>
</reference>
<dbReference type="EnsemblProtists" id="EKX52541">
    <property type="protein sequence ID" value="EKX52541"/>
    <property type="gene ID" value="GUITHDRAFT_101707"/>
</dbReference>
<reference evidence="2" key="3">
    <citation type="submission" date="2015-06" db="UniProtKB">
        <authorList>
            <consortium name="EnsemblProtists"/>
        </authorList>
    </citation>
    <scope>IDENTIFICATION</scope>
</reference>
<gene>
    <name evidence="1" type="ORF">GUITHDRAFT_101707</name>
</gene>
<dbReference type="PaxDb" id="55529-EKX52541"/>
<proteinExistence type="predicted"/>
<dbReference type="InterPro" id="IPR013320">
    <property type="entry name" value="ConA-like_dom_sf"/>
</dbReference>
<dbReference type="GeneID" id="17309251"/>
<dbReference type="Gene3D" id="2.60.120.200">
    <property type="match status" value="1"/>
</dbReference>
<name>L1JVC9_GUITC</name>
<dbReference type="RefSeq" id="XP_005839521.1">
    <property type="nucleotide sequence ID" value="XM_005839464.1"/>
</dbReference>
<keyword evidence="3" id="KW-1185">Reference proteome</keyword>
<dbReference type="EMBL" id="JH992972">
    <property type="protein sequence ID" value="EKX52541.1"/>
    <property type="molecule type" value="Genomic_DNA"/>
</dbReference>
<dbReference type="SUPFAM" id="SSF49899">
    <property type="entry name" value="Concanavalin A-like lectins/glucanases"/>
    <property type="match status" value="1"/>
</dbReference>
<organism evidence="1">
    <name type="scientific">Guillardia theta (strain CCMP2712)</name>
    <name type="common">Cryptophyte</name>
    <dbReference type="NCBI Taxonomy" id="905079"/>
    <lineage>
        <taxon>Eukaryota</taxon>
        <taxon>Cryptophyceae</taxon>
        <taxon>Pyrenomonadales</taxon>
        <taxon>Geminigeraceae</taxon>
        <taxon>Guillardia</taxon>
    </lineage>
</organism>
<protein>
    <submittedName>
        <fullName evidence="1 2">Uncharacterized protein</fullName>
    </submittedName>
</protein>
<dbReference type="AlphaFoldDB" id="L1JVC9"/>
<evidence type="ECO:0000313" key="3">
    <source>
        <dbReference type="Proteomes" id="UP000011087"/>
    </source>
</evidence>
<evidence type="ECO:0000313" key="1">
    <source>
        <dbReference type="EMBL" id="EKX52541.1"/>
    </source>
</evidence>